<name>A0ABR6ZYC8_9BURK</name>
<keyword evidence="1 5" id="KW-0349">Heme</keyword>
<dbReference type="Pfam" id="PF03712">
    <property type="entry name" value="Cu2_monoox_C"/>
    <property type="match status" value="1"/>
</dbReference>
<dbReference type="InterPro" id="IPR013740">
    <property type="entry name" value="Redoxin"/>
</dbReference>
<proteinExistence type="predicted"/>
<keyword evidence="6" id="KW-0732">Signal</keyword>
<dbReference type="SUPFAM" id="SSF52833">
    <property type="entry name" value="Thioredoxin-like"/>
    <property type="match status" value="1"/>
</dbReference>
<dbReference type="SUPFAM" id="SSF46626">
    <property type="entry name" value="Cytochrome c"/>
    <property type="match status" value="1"/>
</dbReference>
<evidence type="ECO:0000256" key="1">
    <source>
        <dbReference type="ARBA" id="ARBA00022617"/>
    </source>
</evidence>
<evidence type="ECO:0000259" key="8">
    <source>
        <dbReference type="PROSITE" id="PS51352"/>
    </source>
</evidence>
<evidence type="ECO:0000256" key="2">
    <source>
        <dbReference type="ARBA" id="ARBA00022723"/>
    </source>
</evidence>
<evidence type="ECO:0000256" key="6">
    <source>
        <dbReference type="SAM" id="SignalP"/>
    </source>
</evidence>
<feature type="domain" description="Thioredoxin" evidence="8">
    <location>
        <begin position="43"/>
        <end position="198"/>
    </location>
</feature>
<feature type="signal peptide" evidence="6">
    <location>
        <begin position="1"/>
        <end position="18"/>
    </location>
</feature>
<dbReference type="Pfam" id="PF08534">
    <property type="entry name" value="Redoxin"/>
    <property type="match status" value="1"/>
</dbReference>
<dbReference type="PROSITE" id="PS51352">
    <property type="entry name" value="THIOREDOXIN_2"/>
    <property type="match status" value="1"/>
</dbReference>
<evidence type="ECO:0000259" key="7">
    <source>
        <dbReference type="PROSITE" id="PS51007"/>
    </source>
</evidence>
<keyword evidence="2 5" id="KW-0479">Metal-binding</keyword>
<dbReference type="PANTHER" id="PTHR43640:SF1">
    <property type="entry name" value="THIOREDOXIN-DEPENDENT PEROXIREDOXIN"/>
    <property type="match status" value="1"/>
</dbReference>
<dbReference type="InterPro" id="IPR036249">
    <property type="entry name" value="Thioredoxin-like_sf"/>
</dbReference>
<accession>A0ABR6ZYC8</accession>
<dbReference type="InterPro" id="IPR036939">
    <property type="entry name" value="Cu2_ascorb_mOase_N_sf"/>
</dbReference>
<dbReference type="InterPro" id="IPR008977">
    <property type="entry name" value="PHM/PNGase_F_dom_sf"/>
</dbReference>
<dbReference type="RefSeq" id="WP_186950708.1">
    <property type="nucleotide sequence ID" value="NZ_JACOGF010000020.1"/>
</dbReference>
<evidence type="ECO:0000313" key="9">
    <source>
        <dbReference type="EMBL" id="MBC3920875.1"/>
    </source>
</evidence>
<dbReference type="SUPFAM" id="SSF49742">
    <property type="entry name" value="PHM/PNGase F"/>
    <property type="match status" value="2"/>
</dbReference>
<evidence type="ECO:0000313" key="10">
    <source>
        <dbReference type="Proteomes" id="UP000650424"/>
    </source>
</evidence>
<dbReference type="Gene3D" id="2.60.120.310">
    <property type="entry name" value="Copper type II, ascorbate-dependent monooxygenase, N-terminal domain"/>
    <property type="match status" value="1"/>
</dbReference>
<dbReference type="InterPro" id="IPR024548">
    <property type="entry name" value="Cu2_monoox_C"/>
</dbReference>
<evidence type="ECO:0000256" key="5">
    <source>
        <dbReference type="PROSITE-ProRule" id="PRU00433"/>
    </source>
</evidence>
<dbReference type="InterPro" id="IPR047262">
    <property type="entry name" value="PRX-like1"/>
</dbReference>
<protein>
    <submittedName>
        <fullName evidence="9">Redoxin domain-containing protein</fullName>
    </submittedName>
</protein>
<reference evidence="9 10" key="1">
    <citation type="submission" date="2020-08" db="EMBL/GenBank/DDBJ databases">
        <title>Novel species isolated from subtropical streams in China.</title>
        <authorList>
            <person name="Lu H."/>
        </authorList>
    </citation>
    <scope>NUCLEOTIDE SEQUENCE [LARGE SCALE GENOMIC DNA]</scope>
    <source>
        <strain evidence="9 10">CY18W</strain>
    </source>
</reference>
<evidence type="ECO:0000256" key="4">
    <source>
        <dbReference type="ARBA" id="ARBA00023157"/>
    </source>
</evidence>
<dbReference type="Gene3D" id="2.60.120.230">
    <property type="match status" value="1"/>
</dbReference>
<dbReference type="PROSITE" id="PS51007">
    <property type="entry name" value="CYTC"/>
    <property type="match status" value="1"/>
</dbReference>
<keyword evidence="10" id="KW-1185">Reference proteome</keyword>
<dbReference type="Proteomes" id="UP000650424">
    <property type="component" value="Unassembled WGS sequence"/>
</dbReference>
<keyword evidence="4" id="KW-1015">Disulfide bond</keyword>
<dbReference type="Gene3D" id="3.40.30.10">
    <property type="entry name" value="Glutaredoxin"/>
    <property type="match status" value="1"/>
</dbReference>
<dbReference type="InterPro" id="IPR013766">
    <property type="entry name" value="Thioredoxin_domain"/>
</dbReference>
<evidence type="ECO:0000256" key="3">
    <source>
        <dbReference type="ARBA" id="ARBA00023004"/>
    </source>
</evidence>
<gene>
    <name evidence="9" type="ORF">H8L32_25650</name>
</gene>
<feature type="domain" description="Cytochrome c" evidence="7">
    <location>
        <begin position="214"/>
        <end position="311"/>
    </location>
</feature>
<feature type="chain" id="PRO_5046664249" evidence="6">
    <location>
        <begin position="19"/>
        <end position="599"/>
    </location>
</feature>
<organism evidence="9 10">
    <name type="scientific">Undibacterium hunanense</name>
    <dbReference type="NCBI Taxonomy" id="2762292"/>
    <lineage>
        <taxon>Bacteria</taxon>
        <taxon>Pseudomonadati</taxon>
        <taxon>Pseudomonadota</taxon>
        <taxon>Betaproteobacteria</taxon>
        <taxon>Burkholderiales</taxon>
        <taxon>Oxalobacteraceae</taxon>
        <taxon>Undibacterium</taxon>
    </lineage>
</organism>
<sequence length="599" mass="65865">MKPGFTLLLSALFCQLLAHTDVGVAAVNSEVSPAPAAWYSFGYRVGERLADVQFKDVNGREGVLSQLAGKRGAIIVMRDAECPVSQRYAPRLAEFEKEYTSQGFNFVYVDVSPYSGKNASAEAKQSAAGSKLQGRVVLDSSHAISNALRAASTSEVFLVDQQGTLLYRGAIDDQYGIGVHKDTPGQTWLRKAIAEYQSGKDIVTTQSEASGCLLPDNAGEAVQNRPVTYHNRISRLITQKCEMCHRDGGVAPMPLQTYAQVTARKTIIEYMTSKRLMPPWGADPSVGHWANDRSLSEQELADLSSWLKTGSPAGNAKEAPAPRSYVAGWDMLKPDAVLQIAEPHQVPAQGVIEYQYSYLKTNFDSDKWVTAMEIRPSAPKVVHHILVFLEEPGAKRRSGGIDGFFAALVPGTPLTTFPEGAAKKIPKGAWLKFQIHYQPNGTAQTDQAKIAFQFAGDVSNTEGKLKEVKSESAFNAKFEIPPGAANYPIESIYLFRKPGKLTALMPHAHLRGKAWKIELVDQAGKRSLLLNIPKYDFNWQTAYQLKEAINVQPGMRIAATAWYDNSSDNPSNPNPKAAVHFGEQTFEEMMIAYFDWIPD</sequence>
<keyword evidence="3 5" id="KW-0408">Iron</keyword>
<dbReference type="InterPro" id="IPR014784">
    <property type="entry name" value="Cu2_ascorb_mOase-like_C"/>
</dbReference>
<dbReference type="InterPro" id="IPR036909">
    <property type="entry name" value="Cyt_c-like_dom_sf"/>
</dbReference>
<comment type="caution">
    <text evidence="9">The sequence shown here is derived from an EMBL/GenBank/DDBJ whole genome shotgun (WGS) entry which is preliminary data.</text>
</comment>
<dbReference type="InterPro" id="IPR009056">
    <property type="entry name" value="Cyt_c-like_dom"/>
</dbReference>
<dbReference type="PANTHER" id="PTHR43640">
    <property type="entry name" value="OS07G0260300 PROTEIN"/>
    <property type="match status" value="1"/>
</dbReference>
<dbReference type="EMBL" id="JACOGF010000020">
    <property type="protein sequence ID" value="MBC3920875.1"/>
    <property type="molecule type" value="Genomic_DNA"/>
</dbReference>